<organism evidence="3 4">
    <name type="scientific">Eragrostis curvula</name>
    <name type="common">weeping love grass</name>
    <dbReference type="NCBI Taxonomy" id="38414"/>
    <lineage>
        <taxon>Eukaryota</taxon>
        <taxon>Viridiplantae</taxon>
        <taxon>Streptophyta</taxon>
        <taxon>Embryophyta</taxon>
        <taxon>Tracheophyta</taxon>
        <taxon>Spermatophyta</taxon>
        <taxon>Magnoliopsida</taxon>
        <taxon>Liliopsida</taxon>
        <taxon>Poales</taxon>
        <taxon>Poaceae</taxon>
        <taxon>PACMAD clade</taxon>
        <taxon>Chloridoideae</taxon>
        <taxon>Eragrostideae</taxon>
        <taxon>Eragrostidinae</taxon>
        <taxon>Eragrostis</taxon>
    </lineage>
</organism>
<protein>
    <recommendedName>
        <fullName evidence="5">F-box domain-containing protein</fullName>
    </recommendedName>
</protein>
<accession>A0A5J9UDJ2</accession>
<dbReference type="Proteomes" id="UP000324897">
    <property type="component" value="Unassembled WGS sequence"/>
</dbReference>
<dbReference type="EMBL" id="RWGY01000026">
    <property type="protein sequence ID" value="TVU21198.1"/>
    <property type="molecule type" value="Genomic_DNA"/>
</dbReference>
<evidence type="ECO:0000313" key="4">
    <source>
        <dbReference type="Proteomes" id="UP000324897"/>
    </source>
</evidence>
<name>A0A5J9UDJ2_9POAL</name>
<dbReference type="InterPro" id="IPR005174">
    <property type="entry name" value="KIB1-4_b-propeller"/>
</dbReference>
<dbReference type="OrthoDB" id="691951at2759"/>
<dbReference type="PANTHER" id="PTHR44259">
    <property type="entry name" value="OS07G0183000 PROTEIN-RELATED"/>
    <property type="match status" value="1"/>
</dbReference>
<evidence type="ECO:0000259" key="1">
    <source>
        <dbReference type="Pfam" id="PF00646"/>
    </source>
</evidence>
<feature type="domain" description="F-box" evidence="1">
    <location>
        <begin position="13"/>
        <end position="49"/>
    </location>
</feature>
<evidence type="ECO:0008006" key="5">
    <source>
        <dbReference type="Google" id="ProtNLM"/>
    </source>
</evidence>
<dbReference type="InterPro" id="IPR036047">
    <property type="entry name" value="F-box-like_dom_sf"/>
</dbReference>
<dbReference type="InterPro" id="IPR050942">
    <property type="entry name" value="F-box_BR-signaling"/>
</dbReference>
<dbReference type="Gramene" id="TVU21198">
    <property type="protein sequence ID" value="TVU21198"/>
    <property type="gene ID" value="EJB05_30822"/>
</dbReference>
<comment type="caution">
    <text evidence="3">The sequence shown here is derived from an EMBL/GenBank/DDBJ whole genome shotgun (WGS) entry which is preliminary data.</text>
</comment>
<dbReference type="InterPro" id="IPR001810">
    <property type="entry name" value="F-box_dom"/>
</dbReference>
<dbReference type="Pfam" id="PF00646">
    <property type="entry name" value="F-box"/>
    <property type="match status" value="1"/>
</dbReference>
<dbReference type="AlphaFoldDB" id="A0A5J9UDJ2"/>
<reference evidence="3 4" key="1">
    <citation type="journal article" date="2019" name="Sci. Rep.">
        <title>A high-quality genome of Eragrostis curvula grass provides insights into Poaceae evolution and supports new strategies to enhance forage quality.</title>
        <authorList>
            <person name="Carballo J."/>
            <person name="Santos B.A.C.M."/>
            <person name="Zappacosta D."/>
            <person name="Garbus I."/>
            <person name="Selva J.P."/>
            <person name="Gallo C.A."/>
            <person name="Diaz A."/>
            <person name="Albertini E."/>
            <person name="Caccamo M."/>
            <person name="Echenique V."/>
        </authorList>
    </citation>
    <scope>NUCLEOTIDE SEQUENCE [LARGE SCALE GENOMIC DNA]</scope>
    <source>
        <strain evidence="4">cv. Victoria</strain>
        <tissue evidence="3">Leaf</tissue>
    </source>
</reference>
<dbReference type="SUPFAM" id="SSF81383">
    <property type="entry name" value="F-box domain"/>
    <property type="match status" value="1"/>
</dbReference>
<sequence>MAALSSDASSPPWADLPVEMVDAVVERLDVLSAARLAAVCSSWAAAVATNPALPFGTPCLLMASEELNIFEEDTFELMDLTDAGEGGWEQPDPPPALMWGVAWGQQWVGGKDDWLATVDKHGDARLVNPYTGQRVELPDISAVVSGDKTRATFIRIVVCETPSSGTGAAGYLVVAVVGKGVLAIARGGDDGWTALKNPVDGNQFYCSDVVVHKGKVVAVDFYGVVHSWNIEHACASDAEPELKPPPPPPHDDELDGFEFRWRLAESADGRRLVLVRIYGNRTDPNPRAYGHRMYLYSDSYHAEGVRVYERNVDDAVAGDDGGGWNPVVGFGDDSLFLGLNYPFLARVVDRYSPGAYWVQLRPNCVCVTYNHSSVWSEHFDCDMQVFSLGNKGCSFRSSCLFPTDRCSYRTPMWFRPVLKNYELE</sequence>
<evidence type="ECO:0000313" key="3">
    <source>
        <dbReference type="EMBL" id="TVU21198.1"/>
    </source>
</evidence>
<keyword evidence="4" id="KW-1185">Reference proteome</keyword>
<dbReference type="PANTHER" id="PTHR44259:SF57">
    <property type="entry name" value="DUF1618 DOMAIN-CONTAINING PROTEIN"/>
    <property type="match status" value="1"/>
</dbReference>
<dbReference type="Pfam" id="PF03478">
    <property type="entry name" value="Beta-prop_KIB1-4"/>
    <property type="match status" value="1"/>
</dbReference>
<gene>
    <name evidence="3" type="ORF">EJB05_30822</name>
</gene>
<feature type="domain" description="KIB1-4 beta-propeller" evidence="2">
    <location>
        <begin position="104"/>
        <end position="379"/>
    </location>
</feature>
<evidence type="ECO:0000259" key="2">
    <source>
        <dbReference type="Pfam" id="PF03478"/>
    </source>
</evidence>
<proteinExistence type="predicted"/>
<feature type="non-terminal residue" evidence="3">
    <location>
        <position position="1"/>
    </location>
</feature>